<feature type="region of interest" description="Disordered" evidence="1">
    <location>
        <begin position="52"/>
        <end position="267"/>
    </location>
</feature>
<dbReference type="EMBL" id="CP007029">
    <property type="protein sequence ID" value="AHF00242.1"/>
    <property type="molecule type" value="Genomic_DNA"/>
</dbReference>
<sequence>MIMIRFRTFGLPVFAMLALGTNQAALADSEQELQRGAGADDAGLLMLAQQTPRSTFRGQPEYPPPDYLAEFEEGEQRETQRQRQDSGQRFDPRSVDRGQAAPEFAPGGYDRSLPGRAGERAQTPRTDFGSVTGYGSAPATPGTMPRRGDYGEPRRGDYGEPRRGDYGDPYRPGAVPGDRGRMPDPRDRRPPTTGAGEYPGDQPRWPERPPAPTGEHQWPTAPGGSYLTRPEFPSAQRERSRPDAPSRDFPDAPEFPAPGRGSFDWQR</sequence>
<dbReference type="Proteomes" id="UP000005289">
    <property type="component" value="Chromosome"/>
</dbReference>
<evidence type="ECO:0000256" key="2">
    <source>
        <dbReference type="SAM" id="SignalP"/>
    </source>
</evidence>
<dbReference type="HOGENOM" id="CLU_1098102_0_0_6"/>
<accession>W0DP66</accession>
<feature type="chain" id="PRO_5004786915" description="Translation initiation factor IF-2" evidence="2">
    <location>
        <begin position="28"/>
        <end position="267"/>
    </location>
</feature>
<proteinExistence type="predicted"/>
<feature type="compositionally biased region" description="Basic and acidic residues" evidence="1">
    <location>
        <begin position="74"/>
        <end position="96"/>
    </location>
</feature>
<reference evidence="3 4" key="1">
    <citation type="submission" date="2013-12" db="EMBL/GenBank/DDBJ databases">
        <authorList>
            <consortium name="DOE Joint Genome Institute"/>
            <person name="Muyzer G."/>
            <person name="Huntemann M."/>
            <person name="Han J."/>
            <person name="Chen A."/>
            <person name="Kyrpides N."/>
            <person name="Mavromatis K."/>
            <person name="Markowitz V."/>
            <person name="Palaniappan K."/>
            <person name="Ivanova N."/>
            <person name="Schaumberg A."/>
            <person name="Pati A."/>
            <person name="Liolios K."/>
            <person name="Nordberg H.P."/>
            <person name="Cantor M.N."/>
            <person name="Hua S.X."/>
            <person name="Woyke T."/>
        </authorList>
    </citation>
    <scope>NUCLEOTIDE SEQUENCE [LARGE SCALE GENOMIC DNA]</scope>
    <source>
        <strain evidence="3 4">ARh 1</strain>
    </source>
</reference>
<evidence type="ECO:0008006" key="5">
    <source>
        <dbReference type="Google" id="ProtNLM"/>
    </source>
</evidence>
<feature type="compositionally biased region" description="Basic and acidic residues" evidence="1">
    <location>
        <begin position="236"/>
        <end position="250"/>
    </location>
</feature>
<keyword evidence="2" id="KW-0732">Signal</keyword>
<evidence type="ECO:0000256" key="1">
    <source>
        <dbReference type="SAM" id="MobiDB-lite"/>
    </source>
</evidence>
<feature type="compositionally biased region" description="Basic and acidic residues" evidence="1">
    <location>
        <begin position="146"/>
        <end position="168"/>
    </location>
</feature>
<protein>
    <recommendedName>
        <fullName evidence="5">Translation initiation factor IF-2</fullName>
    </recommendedName>
</protein>
<feature type="compositionally biased region" description="Basic and acidic residues" evidence="1">
    <location>
        <begin position="178"/>
        <end position="190"/>
    </location>
</feature>
<name>W0DP66_9GAMM</name>
<keyword evidence="4" id="KW-1185">Reference proteome</keyword>
<gene>
    <name evidence="3" type="ORF">THITH_13590</name>
</gene>
<organism evidence="3 4">
    <name type="scientific">Thioalkalivibrio paradoxus ARh 1</name>
    <dbReference type="NCBI Taxonomy" id="713585"/>
    <lineage>
        <taxon>Bacteria</taxon>
        <taxon>Pseudomonadati</taxon>
        <taxon>Pseudomonadota</taxon>
        <taxon>Gammaproteobacteria</taxon>
        <taxon>Chromatiales</taxon>
        <taxon>Ectothiorhodospiraceae</taxon>
        <taxon>Thioalkalivibrio</taxon>
    </lineage>
</organism>
<evidence type="ECO:0000313" key="4">
    <source>
        <dbReference type="Proteomes" id="UP000005289"/>
    </source>
</evidence>
<dbReference type="AlphaFoldDB" id="W0DP66"/>
<feature type="signal peptide" evidence="2">
    <location>
        <begin position="1"/>
        <end position="27"/>
    </location>
</feature>
<evidence type="ECO:0000313" key="3">
    <source>
        <dbReference type="EMBL" id="AHF00242.1"/>
    </source>
</evidence>
<dbReference type="KEGG" id="tti:THITH_13590"/>